<dbReference type="EC" id="5.2.1.8" evidence="3 6"/>
<dbReference type="InterPro" id="IPR020892">
    <property type="entry name" value="Cyclophilin-type_PPIase_CS"/>
</dbReference>
<dbReference type="FunFam" id="3.10.50.40:FF:000006">
    <property type="entry name" value="Peptidyl-prolyl cis-trans isomerase"/>
    <property type="match status" value="1"/>
</dbReference>
<dbReference type="PANTHER" id="PTHR45625:SF4">
    <property type="entry name" value="PEPTIDYLPROLYL ISOMERASE DOMAIN AND WD REPEAT-CONTAINING PROTEIN 1"/>
    <property type="match status" value="1"/>
</dbReference>
<organism evidence="9">
    <name type="scientific">Treponema denticola H1-T</name>
    <dbReference type="NCBI Taxonomy" id="999431"/>
    <lineage>
        <taxon>Bacteria</taxon>
        <taxon>Pseudomonadati</taxon>
        <taxon>Spirochaetota</taxon>
        <taxon>Spirochaetia</taxon>
        <taxon>Spirochaetales</taxon>
        <taxon>Treponemataceae</taxon>
        <taxon>Treponema</taxon>
    </lineage>
</organism>
<dbReference type="GO" id="GO:0003755">
    <property type="term" value="F:peptidyl-prolyl cis-trans isomerase activity"/>
    <property type="evidence" value="ECO:0007669"/>
    <property type="project" value="UniProtKB-KW"/>
</dbReference>
<evidence type="ECO:0000256" key="6">
    <source>
        <dbReference type="PROSITE-ProRule" id="PRU00277"/>
    </source>
</evidence>
<protein>
    <recommendedName>
        <fullName evidence="3 6">peptidylprolyl isomerase</fullName>
        <ecNumber evidence="3 6">5.2.1.8</ecNumber>
    </recommendedName>
</protein>
<dbReference type="CDD" id="cd00317">
    <property type="entry name" value="cyclophilin"/>
    <property type="match status" value="1"/>
</dbReference>
<comment type="similarity">
    <text evidence="2">Belongs to the cyclophilin-type PPIase family.</text>
</comment>
<keyword evidence="4 6" id="KW-0697">Rotamase</keyword>
<dbReference type="PATRIC" id="fig|999431.4.peg.1189"/>
<evidence type="ECO:0000313" key="9">
    <source>
        <dbReference type="EMBL" id="EMB31107.1"/>
    </source>
</evidence>
<evidence type="ECO:0000256" key="5">
    <source>
        <dbReference type="ARBA" id="ARBA00023235"/>
    </source>
</evidence>
<evidence type="ECO:0000256" key="3">
    <source>
        <dbReference type="ARBA" id="ARBA00013194"/>
    </source>
</evidence>
<dbReference type="PRINTS" id="PR00153">
    <property type="entry name" value="CSAPPISMRASE"/>
</dbReference>
<evidence type="ECO:0000256" key="4">
    <source>
        <dbReference type="ARBA" id="ARBA00023110"/>
    </source>
</evidence>
<feature type="domain" description="PPIase FKBP-type" evidence="7">
    <location>
        <begin position="272"/>
        <end position="360"/>
    </location>
</feature>
<gene>
    <name evidence="9" type="ORF">HMPREF9725_01156</name>
</gene>
<dbReference type="AlphaFoldDB" id="M2C1D0"/>
<dbReference type="SUPFAM" id="SSF50891">
    <property type="entry name" value="Cyclophilin-like"/>
    <property type="match status" value="1"/>
</dbReference>
<dbReference type="InterPro" id="IPR002130">
    <property type="entry name" value="Cyclophilin-type_PPIase_dom"/>
</dbReference>
<comment type="caution">
    <text evidence="9">The sequence shown here is derived from an EMBL/GenBank/DDBJ whole genome shotgun (WGS) entry which is preliminary data.</text>
</comment>
<dbReference type="SUPFAM" id="SSF54534">
    <property type="entry name" value="FKBP-like"/>
    <property type="match status" value="1"/>
</dbReference>
<evidence type="ECO:0000259" key="8">
    <source>
        <dbReference type="PROSITE" id="PS50072"/>
    </source>
</evidence>
<dbReference type="PANTHER" id="PTHR45625">
    <property type="entry name" value="PEPTIDYL-PROLYL CIS-TRANS ISOMERASE-RELATED"/>
    <property type="match status" value="1"/>
</dbReference>
<dbReference type="PROSITE" id="PS50059">
    <property type="entry name" value="FKBP_PPIASE"/>
    <property type="match status" value="1"/>
</dbReference>
<dbReference type="InterPro" id="IPR029000">
    <property type="entry name" value="Cyclophilin-like_dom_sf"/>
</dbReference>
<dbReference type="InterPro" id="IPR001179">
    <property type="entry name" value="PPIase_FKBP_dom"/>
</dbReference>
<dbReference type="InterPro" id="IPR044666">
    <property type="entry name" value="Cyclophilin_A-like"/>
</dbReference>
<name>M2C1D0_TREDN</name>
<dbReference type="HOGENOM" id="CLU_012062_5_0_12"/>
<dbReference type="Gene3D" id="3.10.50.40">
    <property type="match status" value="1"/>
</dbReference>
<reference evidence="9" key="1">
    <citation type="submission" date="2012-01" db="EMBL/GenBank/DDBJ databases">
        <title>The Genome Sequence of Treponema denticola H1-T.</title>
        <authorList>
            <consortium name="The Broad Institute Genome Sequencing Platform"/>
            <person name="Earl A."/>
            <person name="Ward D."/>
            <person name="Feldgarden M."/>
            <person name="Gevers D."/>
            <person name="Blanton J.M."/>
            <person name="Fenno C.J."/>
            <person name="Baranova O.V."/>
            <person name="Mathney J."/>
            <person name="Dewhirst F.E."/>
            <person name="Izard J."/>
            <person name="Young S.K."/>
            <person name="Zeng Q."/>
            <person name="Gargeya S."/>
            <person name="Fitzgerald M."/>
            <person name="Haas B."/>
            <person name="Abouelleil A."/>
            <person name="Alvarado L."/>
            <person name="Arachchi H.M."/>
            <person name="Berlin A."/>
            <person name="Chapman S.B."/>
            <person name="Gearin G."/>
            <person name="Goldberg J."/>
            <person name="Griggs A."/>
            <person name="Gujja S."/>
            <person name="Hansen M."/>
            <person name="Heiman D."/>
            <person name="Howarth C."/>
            <person name="Larimer J."/>
            <person name="Lui A."/>
            <person name="MacDonald P.J.P."/>
            <person name="McCowen C."/>
            <person name="Montmayeur A."/>
            <person name="Murphy C."/>
            <person name="Neiman D."/>
            <person name="Pearson M."/>
            <person name="Priest M."/>
            <person name="Roberts A."/>
            <person name="Saif S."/>
            <person name="Shea T."/>
            <person name="Sisk P."/>
            <person name="Stolte C."/>
            <person name="Sykes S."/>
            <person name="Wortman J."/>
            <person name="Nusbaum C."/>
            <person name="Birren B."/>
        </authorList>
    </citation>
    <scope>NUCLEOTIDE SEQUENCE [LARGE SCALE GENOMIC DNA]</scope>
    <source>
        <strain evidence="9">H1-T</strain>
    </source>
</reference>
<dbReference type="RefSeq" id="WP_002688384.1">
    <property type="nucleotide sequence ID" value="NZ_CM001794.1"/>
</dbReference>
<comment type="catalytic activity">
    <reaction evidence="1 6">
        <text>[protein]-peptidylproline (omega=180) = [protein]-peptidylproline (omega=0)</text>
        <dbReference type="Rhea" id="RHEA:16237"/>
        <dbReference type="Rhea" id="RHEA-COMP:10747"/>
        <dbReference type="Rhea" id="RHEA-COMP:10748"/>
        <dbReference type="ChEBI" id="CHEBI:83833"/>
        <dbReference type="ChEBI" id="CHEBI:83834"/>
        <dbReference type="EC" id="5.2.1.8"/>
    </reaction>
</comment>
<feature type="domain" description="PPIase cyclophilin-type" evidence="8">
    <location>
        <begin position="62"/>
        <end position="190"/>
    </location>
</feature>
<evidence type="ECO:0000256" key="1">
    <source>
        <dbReference type="ARBA" id="ARBA00000971"/>
    </source>
</evidence>
<keyword evidence="5 6" id="KW-0413">Isomerase</keyword>
<dbReference type="PROSITE" id="PS50072">
    <property type="entry name" value="CSA_PPIASE_2"/>
    <property type="match status" value="1"/>
</dbReference>
<sequence length="360" mass="39212">MKKLWIMIIAIAFMILVAGTAAAIIITNSGSEKGDKNMNNLLKNIEALKEDGLYAAIDTDKGLIVLKLFYKETPLTVCNFVGLAEGTLDAAKGKPFYDGLTFHRVIADFMIQGGDPTGTGSGGPGYRFPDEIVEDLKHNGPGVLSMANAGPGTNGSQFFITHVETPWLDGKHTVFGRVVEGQNVVDSIQQGNKIKTVKIIRTGNEAKAFKTDQEAFYKYLAETKESEKRRAEAFAKKMEDLIKTKYSPAKLDDDGVYSFVVKQGKGDTPKQGQTLTMKYKGSLLENGKVFDDSDMHKPLEFPVGLGRVIPGFDSQSAKMTLGEKRIIIIPPHLAYGEAGAGGVIPPNAYLVFELELLNIK</sequence>
<proteinExistence type="inferred from homology"/>
<dbReference type="InterPro" id="IPR046357">
    <property type="entry name" value="PPIase_dom_sf"/>
</dbReference>
<dbReference type="GO" id="GO:0006457">
    <property type="term" value="P:protein folding"/>
    <property type="evidence" value="ECO:0007669"/>
    <property type="project" value="InterPro"/>
</dbReference>
<dbReference type="Pfam" id="PF00254">
    <property type="entry name" value="FKBP_C"/>
    <property type="match status" value="1"/>
</dbReference>
<dbReference type="Proteomes" id="UP000011708">
    <property type="component" value="Chromosome"/>
</dbReference>
<evidence type="ECO:0000256" key="2">
    <source>
        <dbReference type="ARBA" id="ARBA00007365"/>
    </source>
</evidence>
<dbReference type="EMBL" id="AGDW01000014">
    <property type="protein sequence ID" value="EMB31107.1"/>
    <property type="molecule type" value="Genomic_DNA"/>
</dbReference>
<dbReference type="Pfam" id="PF00160">
    <property type="entry name" value="Pro_isomerase"/>
    <property type="match status" value="1"/>
</dbReference>
<accession>M2C1D0</accession>
<evidence type="ECO:0000259" key="7">
    <source>
        <dbReference type="PROSITE" id="PS50059"/>
    </source>
</evidence>
<dbReference type="Gene3D" id="2.40.100.10">
    <property type="entry name" value="Cyclophilin-like"/>
    <property type="match status" value="1"/>
</dbReference>
<dbReference type="PROSITE" id="PS00170">
    <property type="entry name" value="CSA_PPIASE_1"/>
    <property type="match status" value="1"/>
</dbReference>